<dbReference type="InterPro" id="IPR002197">
    <property type="entry name" value="HTH_Fis"/>
</dbReference>
<gene>
    <name evidence="10" type="primary">pilR</name>
    <name evidence="10" type="ordered locus">DNO_0435</name>
</gene>
<dbReference type="InterPro" id="IPR058031">
    <property type="entry name" value="AAA_lid_NorR"/>
</dbReference>
<dbReference type="KEGG" id="dno:DNO_0435"/>
<evidence type="ECO:0000256" key="2">
    <source>
        <dbReference type="ARBA" id="ARBA00022840"/>
    </source>
</evidence>
<evidence type="ECO:0000256" key="4">
    <source>
        <dbReference type="ARBA" id="ARBA00023125"/>
    </source>
</evidence>
<protein>
    <submittedName>
        <fullName evidence="10">Two-component response regulator PilR</fullName>
    </submittedName>
</protein>
<name>A5EVU6_DICNV</name>
<dbReference type="PANTHER" id="PTHR32071:SF100">
    <property type="entry name" value="RESPONSE REGULATOR PROTEIN PILR"/>
    <property type="match status" value="1"/>
</dbReference>
<dbReference type="InterPro" id="IPR009057">
    <property type="entry name" value="Homeodomain-like_sf"/>
</dbReference>
<dbReference type="InterPro" id="IPR025944">
    <property type="entry name" value="Sigma_54_int_dom_CS"/>
</dbReference>
<dbReference type="GO" id="GO:0006355">
    <property type="term" value="P:regulation of DNA-templated transcription"/>
    <property type="evidence" value="ECO:0007669"/>
    <property type="project" value="InterPro"/>
</dbReference>
<keyword evidence="2" id="KW-0067">ATP-binding</keyword>
<feature type="domain" description="Response regulatory" evidence="9">
    <location>
        <begin position="3"/>
        <end position="117"/>
    </location>
</feature>
<dbReference type="PANTHER" id="PTHR32071">
    <property type="entry name" value="TRANSCRIPTIONAL REGULATORY PROTEIN"/>
    <property type="match status" value="1"/>
</dbReference>
<dbReference type="Pfam" id="PF00158">
    <property type="entry name" value="Sigma54_activat"/>
    <property type="match status" value="1"/>
</dbReference>
<dbReference type="InterPro" id="IPR027417">
    <property type="entry name" value="P-loop_NTPase"/>
</dbReference>
<evidence type="ECO:0000259" key="8">
    <source>
        <dbReference type="PROSITE" id="PS50045"/>
    </source>
</evidence>
<dbReference type="FunFam" id="3.40.50.300:FF:000006">
    <property type="entry name" value="DNA-binding transcriptional regulator NtrC"/>
    <property type="match status" value="1"/>
</dbReference>
<dbReference type="Pfam" id="PF02954">
    <property type="entry name" value="HTH_8"/>
    <property type="match status" value="1"/>
</dbReference>
<evidence type="ECO:0000256" key="3">
    <source>
        <dbReference type="ARBA" id="ARBA00023015"/>
    </source>
</evidence>
<evidence type="ECO:0000256" key="6">
    <source>
        <dbReference type="PROSITE-ProRule" id="PRU00169"/>
    </source>
</evidence>
<evidence type="ECO:0000256" key="1">
    <source>
        <dbReference type="ARBA" id="ARBA00022741"/>
    </source>
</evidence>
<feature type="compositionally biased region" description="Basic and acidic residues" evidence="7">
    <location>
        <begin position="463"/>
        <end position="475"/>
    </location>
</feature>
<evidence type="ECO:0000256" key="5">
    <source>
        <dbReference type="ARBA" id="ARBA00023163"/>
    </source>
</evidence>
<dbReference type="Gene3D" id="1.10.8.60">
    <property type="match status" value="1"/>
</dbReference>
<dbReference type="Gene3D" id="1.10.10.60">
    <property type="entry name" value="Homeodomain-like"/>
    <property type="match status" value="1"/>
</dbReference>
<evidence type="ECO:0000259" key="9">
    <source>
        <dbReference type="PROSITE" id="PS50110"/>
    </source>
</evidence>
<dbReference type="RefSeq" id="WP_012030773.1">
    <property type="nucleotide sequence ID" value="NC_009446.1"/>
</dbReference>
<dbReference type="InterPro" id="IPR025943">
    <property type="entry name" value="Sigma_54_int_dom_ATP-bd_2"/>
</dbReference>
<dbReference type="SUPFAM" id="SSF52540">
    <property type="entry name" value="P-loop containing nucleoside triphosphate hydrolases"/>
    <property type="match status" value="1"/>
</dbReference>
<dbReference type="PROSITE" id="PS50045">
    <property type="entry name" value="SIGMA54_INTERACT_4"/>
    <property type="match status" value="1"/>
</dbReference>
<evidence type="ECO:0000256" key="7">
    <source>
        <dbReference type="SAM" id="MobiDB-lite"/>
    </source>
</evidence>
<feature type="domain" description="Sigma-54 factor interaction" evidence="8">
    <location>
        <begin position="135"/>
        <end position="364"/>
    </location>
</feature>
<dbReference type="Gene3D" id="3.40.50.2300">
    <property type="match status" value="1"/>
</dbReference>
<dbReference type="InterPro" id="IPR003593">
    <property type="entry name" value="AAA+_ATPase"/>
</dbReference>
<proteinExistence type="predicted"/>
<dbReference type="OrthoDB" id="9804019at2"/>
<keyword evidence="1" id="KW-0547">Nucleotide-binding</keyword>
<dbReference type="EMBL" id="CP000513">
    <property type="protein sequence ID" value="ABQ13152.1"/>
    <property type="molecule type" value="Genomic_DNA"/>
</dbReference>
<dbReference type="Gene3D" id="3.40.50.300">
    <property type="entry name" value="P-loop containing nucleotide triphosphate hydrolases"/>
    <property type="match status" value="1"/>
</dbReference>
<dbReference type="HOGENOM" id="CLU_000445_0_6_6"/>
<evidence type="ECO:0000313" key="10">
    <source>
        <dbReference type="EMBL" id="ABQ13152.1"/>
    </source>
</evidence>
<sequence>MNHALVVDDEKDICELIEMALMGQYIEFKSAFNVKTAIKLLKENRFDVVFCDVRLPDGDGLDLLAHIQKQYPNTPVCMITAHGNMDMAIRALKIGAFDFINKPFELKQLRTICRSALSSQPKNKKDNGEPRKTALIGEAPVMEKVRALIAKVARSQAPVFIHGESGTGKEVAARSIHEQSNRADGAFIAVNCGAIPENLVESEFFGYKKGSFTGANQDTDGLFVAANGGTLFLDEVADLPLSMQVKLLRAIQERAVRPIGGDKEEKVDVRIISATHDNLAEKVQLGEFREDLYYRLNVVALTMPPLRDRTGDVNILTDFLLKKLAEQRGYPLAKLTDEALNKLNSYAFPGNVRELENILERALTFMDGEQIEAEDIHLNLALQAAMKPAATNEEEDIFFGIETKSNKETEPNENNDGGFQNNIGYVSNNPPPLNAFSFQFHDEQTKQTTAPSSQTPPPTIQKSSERVHKSDEKAQEMPDDLEGFMQEMERKLLIKALKENGNNKTKAAESLGISFRAMRYKLKKLGID</sequence>
<dbReference type="PRINTS" id="PR01590">
    <property type="entry name" value="HTHFIS"/>
</dbReference>
<dbReference type="SUPFAM" id="SSF46689">
    <property type="entry name" value="Homeodomain-like"/>
    <property type="match status" value="1"/>
</dbReference>
<dbReference type="SMART" id="SM00382">
    <property type="entry name" value="AAA"/>
    <property type="match status" value="1"/>
</dbReference>
<dbReference type="GO" id="GO:0043565">
    <property type="term" value="F:sequence-specific DNA binding"/>
    <property type="evidence" value="ECO:0007669"/>
    <property type="project" value="InterPro"/>
</dbReference>
<dbReference type="eggNOG" id="COG2204">
    <property type="taxonomic scope" value="Bacteria"/>
</dbReference>
<accession>A5EVU6</accession>
<keyword evidence="3" id="KW-0805">Transcription regulation</keyword>
<reference evidence="10 11" key="1">
    <citation type="journal article" date="2007" name="Nat. Biotechnol.">
        <title>Genome sequence and identification of candidate vaccine antigens from the animal pathogen Dichelobacter nodosus.</title>
        <authorList>
            <person name="Myers G.S."/>
            <person name="Parker D."/>
            <person name="Al-Hasani K."/>
            <person name="Kennan R.M."/>
            <person name="Seemann T."/>
            <person name="Ren Q."/>
            <person name="Badger J.H."/>
            <person name="Selengut J.D."/>
            <person name="Deboy R.T."/>
            <person name="Tettelin H."/>
            <person name="Boyce J.D."/>
            <person name="McCarl V.P."/>
            <person name="Han X."/>
            <person name="Nelson W.C."/>
            <person name="Madupu R."/>
            <person name="Mohamoud Y."/>
            <person name="Holley T."/>
            <person name="Fedorova N."/>
            <person name="Khouri H."/>
            <person name="Bottomley S.P."/>
            <person name="Whittington R.J."/>
            <person name="Adler B."/>
            <person name="Songer J.G."/>
            <person name="Rood J.I."/>
            <person name="Paulsen I.T."/>
        </authorList>
    </citation>
    <scope>NUCLEOTIDE SEQUENCE [LARGE SCALE GENOMIC DNA]</scope>
    <source>
        <strain evidence="10 11">VCS1703A</strain>
    </source>
</reference>
<dbReference type="InterPro" id="IPR002078">
    <property type="entry name" value="Sigma_54_int"/>
</dbReference>
<feature type="region of interest" description="Disordered" evidence="7">
    <location>
        <begin position="403"/>
        <end position="426"/>
    </location>
</feature>
<dbReference type="InterPro" id="IPR001789">
    <property type="entry name" value="Sig_transdc_resp-reg_receiver"/>
</dbReference>
<dbReference type="PROSITE" id="PS00676">
    <property type="entry name" value="SIGMA54_INTERACT_2"/>
    <property type="match status" value="1"/>
</dbReference>
<dbReference type="InterPro" id="IPR011006">
    <property type="entry name" value="CheY-like_superfamily"/>
</dbReference>
<keyword evidence="6" id="KW-0597">Phosphoprotein</keyword>
<evidence type="ECO:0000313" key="11">
    <source>
        <dbReference type="Proteomes" id="UP000000248"/>
    </source>
</evidence>
<dbReference type="GO" id="GO:0005524">
    <property type="term" value="F:ATP binding"/>
    <property type="evidence" value="ECO:0007669"/>
    <property type="project" value="UniProtKB-KW"/>
</dbReference>
<dbReference type="GO" id="GO:0000160">
    <property type="term" value="P:phosphorelay signal transduction system"/>
    <property type="evidence" value="ECO:0007669"/>
    <property type="project" value="InterPro"/>
</dbReference>
<feature type="compositionally biased region" description="Polar residues" evidence="7">
    <location>
        <begin position="412"/>
        <end position="426"/>
    </location>
</feature>
<feature type="modified residue" description="4-aspartylphosphate" evidence="6">
    <location>
        <position position="52"/>
    </location>
</feature>
<dbReference type="PROSITE" id="PS00688">
    <property type="entry name" value="SIGMA54_INTERACT_3"/>
    <property type="match status" value="1"/>
</dbReference>
<dbReference type="SMART" id="SM00448">
    <property type="entry name" value="REC"/>
    <property type="match status" value="1"/>
</dbReference>
<dbReference type="Pfam" id="PF00072">
    <property type="entry name" value="Response_reg"/>
    <property type="match status" value="1"/>
</dbReference>
<feature type="region of interest" description="Disordered" evidence="7">
    <location>
        <begin position="444"/>
        <end position="475"/>
    </location>
</feature>
<dbReference type="STRING" id="246195.DNO_0435"/>
<keyword evidence="4" id="KW-0238">DNA-binding</keyword>
<keyword evidence="5" id="KW-0804">Transcription</keyword>
<dbReference type="Proteomes" id="UP000000248">
    <property type="component" value="Chromosome"/>
</dbReference>
<dbReference type="CDD" id="cd00009">
    <property type="entry name" value="AAA"/>
    <property type="match status" value="1"/>
</dbReference>
<organism evidence="10 11">
    <name type="scientific">Dichelobacter nodosus (strain VCS1703A)</name>
    <dbReference type="NCBI Taxonomy" id="246195"/>
    <lineage>
        <taxon>Bacteria</taxon>
        <taxon>Pseudomonadati</taxon>
        <taxon>Pseudomonadota</taxon>
        <taxon>Gammaproteobacteria</taxon>
        <taxon>Cardiobacteriales</taxon>
        <taxon>Cardiobacteriaceae</taxon>
        <taxon>Dichelobacter</taxon>
    </lineage>
</organism>
<keyword evidence="11" id="KW-1185">Reference proteome</keyword>
<dbReference type="AlphaFoldDB" id="A5EVU6"/>
<dbReference type="PROSITE" id="PS50110">
    <property type="entry name" value="RESPONSE_REGULATORY"/>
    <property type="match status" value="1"/>
</dbReference>
<dbReference type="SUPFAM" id="SSF52172">
    <property type="entry name" value="CheY-like"/>
    <property type="match status" value="1"/>
</dbReference>
<dbReference type="Pfam" id="PF25601">
    <property type="entry name" value="AAA_lid_14"/>
    <property type="match status" value="1"/>
</dbReference>